<evidence type="ECO:0000256" key="3">
    <source>
        <dbReference type="RuleBase" id="RU000363"/>
    </source>
</evidence>
<keyword evidence="2" id="KW-0560">Oxidoreductase</keyword>
<reference evidence="5 6" key="1">
    <citation type="submission" date="2016-10" db="EMBL/GenBank/DDBJ databases">
        <authorList>
            <person name="de Groot N.N."/>
        </authorList>
    </citation>
    <scope>NUCLEOTIDE SEQUENCE [LARGE SCALE GENOMIC DNA]</scope>
    <source>
        <strain evidence="5 6">DSM 16981</strain>
    </source>
</reference>
<protein>
    <recommendedName>
        <fullName evidence="7">Short-chain dehydrogenase</fullName>
    </recommendedName>
</protein>
<keyword evidence="4" id="KW-0812">Transmembrane</keyword>
<comment type="similarity">
    <text evidence="1 3">Belongs to the short-chain dehydrogenases/reductases (SDR) family.</text>
</comment>
<dbReference type="Pfam" id="PF00106">
    <property type="entry name" value="adh_short"/>
    <property type="match status" value="1"/>
</dbReference>
<dbReference type="CDD" id="cd05233">
    <property type="entry name" value="SDR_c"/>
    <property type="match status" value="1"/>
</dbReference>
<dbReference type="InterPro" id="IPR020904">
    <property type="entry name" value="Sc_DH/Rdtase_CS"/>
</dbReference>
<dbReference type="InterPro" id="IPR036291">
    <property type="entry name" value="NAD(P)-bd_dom_sf"/>
</dbReference>
<dbReference type="GO" id="GO:0016491">
    <property type="term" value="F:oxidoreductase activity"/>
    <property type="evidence" value="ECO:0007669"/>
    <property type="project" value="UniProtKB-KW"/>
</dbReference>
<accession>A0A1G9RPE3</accession>
<evidence type="ECO:0000313" key="5">
    <source>
        <dbReference type="EMBL" id="SDM25209.1"/>
    </source>
</evidence>
<organism evidence="5 6">
    <name type="scientific">Megasphaera paucivorans</name>
    <dbReference type="NCBI Taxonomy" id="349095"/>
    <lineage>
        <taxon>Bacteria</taxon>
        <taxon>Bacillati</taxon>
        <taxon>Bacillota</taxon>
        <taxon>Negativicutes</taxon>
        <taxon>Veillonellales</taxon>
        <taxon>Veillonellaceae</taxon>
        <taxon>Megasphaera</taxon>
    </lineage>
</organism>
<dbReference type="InterPro" id="IPR002347">
    <property type="entry name" value="SDR_fam"/>
</dbReference>
<evidence type="ECO:0000256" key="4">
    <source>
        <dbReference type="SAM" id="Phobius"/>
    </source>
</evidence>
<dbReference type="AlphaFoldDB" id="A0A1G9RPE3"/>
<evidence type="ECO:0008006" key="7">
    <source>
        <dbReference type="Google" id="ProtNLM"/>
    </source>
</evidence>
<dbReference type="RefSeq" id="WP_091647920.1">
    <property type="nucleotide sequence ID" value="NZ_FNHQ01000003.1"/>
</dbReference>
<dbReference type="PRINTS" id="PR00080">
    <property type="entry name" value="SDRFAMILY"/>
</dbReference>
<gene>
    <name evidence="5" type="ORF">SAMN05660299_00531</name>
</gene>
<proteinExistence type="inferred from homology"/>
<feature type="transmembrane region" description="Helical" evidence="4">
    <location>
        <begin position="6"/>
        <end position="26"/>
    </location>
</feature>
<dbReference type="PANTHER" id="PTHR42901">
    <property type="entry name" value="ALCOHOL DEHYDROGENASE"/>
    <property type="match status" value="1"/>
</dbReference>
<keyword evidence="4" id="KW-0472">Membrane</keyword>
<dbReference type="STRING" id="349095.SAMN05660299_00531"/>
<keyword evidence="6" id="KW-1185">Reference proteome</keyword>
<dbReference type="EMBL" id="FNHQ01000003">
    <property type="protein sequence ID" value="SDM25209.1"/>
    <property type="molecule type" value="Genomic_DNA"/>
</dbReference>
<dbReference type="SUPFAM" id="SSF51735">
    <property type="entry name" value="NAD(P)-binding Rossmann-fold domains"/>
    <property type="match status" value="1"/>
</dbReference>
<evidence type="ECO:0000256" key="2">
    <source>
        <dbReference type="ARBA" id="ARBA00023002"/>
    </source>
</evidence>
<evidence type="ECO:0000256" key="1">
    <source>
        <dbReference type="ARBA" id="ARBA00006484"/>
    </source>
</evidence>
<dbReference type="Gene3D" id="3.40.50.720">
    <property type="entry name" value="NAD(P)-binding Rossmann-like Domain"/>
    <property type="match status" value="1"/>
</dbReference>
<evidence type="ECO:0000313" key="6">
    <source>
        <dbReference type="Proteomes" id="UP000199309"/>
    </source>
</evidence>
<dbReference type="PANTHER" id="PTHR42901:SF1">
    <property type="entry name" value="ALCOHOL DEHYDROGENASE"/>
    <property type="match status" value="1"/>
</dbReference>
<dbReference type="Proteomes" id="UP000199309">
    <property type="component" value="Unassembled WGS sequence"/>
</dbReference>
<dbReference type="PROSITE" id="PS00061">
    <property type="entry name" value="ADH_SHORT"/>
    <property type="match status" value="1"/>
</dbReference>
<dbReference type="OrthoDB" id="9808814at2"/>
<name>A0A1G9RPE3_9FIRM</name>
<dbReference type="PRINTS" id="PR00081">
    <property type="entry name" value="GDHRDH"/>
</dbReference>
<keyword evidence="4" id="KW-1133">Transmembrane helix</keyword>
<sequence length="275" mass="30835">MNTKKYTVITGASSGIGYAAAIAFAGRNKNMILTARRKKNLELLKDDILRTHPALDIIIKPSDLSQTSNIYQFYEDTKKYQIETWINNAGLGNYDSVANQNLKKIETMLHVNIEALTLFSSLFVQKYKDIEQTQLINISSCGGYMIVPNAITYCAAKFFVSAFTEGLARELQSSNAKMQVKVLAPAATKTEFGKLANNVSEYSYDNAFATYHTSQKIAEFLLQLYDSHKVVGIVHRETFAFNLCDPLFDYAGNSVCNQKLTQDTIQKDTRIIKCP</sequence>